<dbReference type="Proteomes" id="UP000801492">
    <property type="component" value="Unassembled WGS sequence"/>
</dbReference>
<feature type="signal peptide" evidence="8">
    <location>
        <begin position="1"/>
        <end position="29"/>
    </location>
</feature>
<dbReference type="CDD" id="cd00190">
    <property type="entry name" value="Tryp_SPc"/>
    <property type="match status" value="1"/>
</dbReference>
<dbReference type="GO" id="GO:0006508">
    <property type="term" value="P:proteolysis"/>
    <property type="evidence" value="ECO:0007669"/>
    <property type="project" value="UniProtKB-KW"/>
</dbReference>
<dbReference type="SMART" id="SM00020">
    <property type="entry name" value="Tryp_SPc"/>
    <property type="match status" value="1"/>
</dbReference>
<evidence type="ECO:0000259" key="9">
    <source>
        <dbReference type="PROSITE" id="PS50240"/>
    </source>
</evidence>
<evidence type="ECO:0000256" key="1">
    <source>
        <dbReference type="ARBA" id="ARBA00004613"/>
    </source>
</evidence>
<keyword evidence="5 7" id="KW-0720">Serine protease</keyword>
<dbReference type="Pfam" id="PF00089">
    <property type="entry name" value="Trypsin"/>
    <property type="match status" value="1"/>
</dbReference>
<dbReference type="PANTHER" id="PTHR24258:SF136">
    <property type="entry name" value="GH06673P-RELATED"/>
    <property type="match status" value="1"/>
</dbReference>
<protein>
    <recommendedName>
        <fullName evidence="9">Peptidase S1 domain-containing protein</fullName>
    </recommendedName>
</protein>
<evidence type="ECO:0000256" key="6">
    <source>
        <dbReference type="ARBA" id="ARBA00023157"/>
    </source>
</evidence>
<dbReference type="PROSITE" id="PS00134">
    <property type="entry name" value="TRYPSIN_HIS"/>
    <property type="match status" value="1"/>
</dbReference>
<keyword evidence="3 7" id="KW-0645">Protease</keyword>
<evidence type="ECO:0000256" key="8">
    <source>
        <dbReference type="SAM" id="SignalP"/>
    </source>
</evidence>
<evidence type="ECO:0000256" key="4">
    <source>
        <dbReference type="ARBA" id="ARBA00022801"/>
    </source>
</evidence>
<dbReference type="InterPro" id="IPR033116">
    <property type="entry name" value="TRYPSIN_SER"/>
</dbReference>
<dbReference type="PROSITE" id="PS50240">
    <property type="entry name" value="TRYPSIN_DOM"/>
    <property type="match status" value="1"/>
</dbReference>
<evidence type="ECO:0000313" key="11">
    <source>
        <dbReference type="Proteomes" id="UP000801492"/>
    </source>
</evidence>
<proteinExistence type="predicted"/>
<feature type="chain" id="PRO_5035483175" description="Peptidase S1 domain-containing protein" evidence="8">
    <location>
        <begin position="30"/>
        <end position="416"/>
    </location>
</feature>
<dbReference type="OrthoDB" id="6339452at2759"/>
<evidence type="ECO:0000256" key="2">
    <source>
        <dbReference type="ARBA" id="ARBA00022525"/>
    </source>
</evidence>
<organism evidence="10 11">
    <name type="scientific">Ignelater luminosus</name>
    <name type="common">Cucubano</name>
    <name type="synonym">Pyrophorus luminosus</name>
    <dbReference type="NCBI Taxonomy" id="2038154"/>
    <lineage>
        <taxon>Eukaryota</taxon>
        <taxon>Metazoa</taxon>
        <taxon>Ecdysozoa</taxon>
        <taxon>Arthropoda</taxon>
        <taxon>Hexapoda</taxon>
        <taxon>Insecta</taxon>
        <taxon>Pterygota</taxon>
        <taxon>Neoptera</taxon>
        <taxon>Endopterygota</taxon>
        <taxon>Coleoptera</taxon>
        <taxon>Polyphaga</taxon>
        <taxon>Elateriformia</taxon>
        <taxon>Elateroidea</taxon>
        <taxon>Elateridae</taxon>
        <taxon>Agrypninae</taxon>
        <taxon>Pyrophorini</taxon>
        <taxon>Ignelater</taxon>
    </lineage>
</organism>
<reference evidence="10" key="1">
    <citation type="submission" date="2019-08" db="EMBL/GenBank/DDBJ databases">
        <title>The genome of the North American firefly Photinus pyralis.</title>
        <authorList>
            <consortium name="Photinus pyralis genome working group"/>
            <person name="Fallon T.R."/>
            <person name="Sander Lower S.E."/>
            <person name="Weng J.-K."/>
        </authorList>
    </citation>
    <scope>NUCLEOTIDE SEQUENCE</scope>
    <source>
        <strain evidence="10">TRF0915ILg1</strain>
        <tissue evidence="10">Whole body</tissue>
    </source>
</reference>
<gene>
    <name evidence="10" type="ORF">ILUMI_01117</name>
</gene>
<dbReference type="EMBL" id="VTPC01000609">
    <property type="protein sequence ID" value="KAF2905063.1"/>
    <property type="molecule type" value="Genomic_DNA"/>
</dbReference>
<evidence type="ECO:0000313" key="10">
    <source>
        <dbReference type="EMBL" id="KAF2905063.1"/>
    </source>
</evidence>
<dbReference type="SUPFAM" id="SSF50494">
    <property type="entry name" value="Trypsin-like serine proteases"/>
    <property type="match status" value="1"/>
</dbReference>
<name>A0A8K0DF78_IGNLU</name>
<evidence type="ECO:0000256" key="7">
    <source>
        <dbReference type="RuleBase" id="RU363034"/>
    </source>
</evidence>
<dbReference type="GO" id="GO:0005576">
    <property type="term" value="C:extracellular region"/>
    <property type="evidence" value="ECO:0007669"/>
    <property type="project" value="UniProtKB-SubCell"/>
</dbReference>
<dbReference type="AlphaFoldDB" id="A0A8K0DF78"/>
<feature type="domain" description="Peptidase S1" evidence="9">
    <location>
        <begin position="166"/>
        <end position="415"/>
    </location>
</feature>
<dbReference type="InterPro" id="IPR043504">
    <property type="entry name" value="Peptidase_S1_PA_chymotrypsin"/>
</dbReference>
<dbReference type="Gene3D" id="2.40.10.10">
    <property type="entry name" value="Trypsin-like serine proteases"/>
    <property type="match status" value="1"/>
</dbReference>
<dbReference type="InterPro" id="IPR001254">
    <property type="entry name" value="Trypsin_dom"/>
</dbReference>
<sequence length="416" mass="45483">MVHSLRKLLFDVITSILVLSSVKCQLSEGDYCTIKNTERSGTCKLISTCPSAIQSLETLKILPQTCGFKGTEVIVCCIDGTSLITPPSIISTAESTSQRKTPVLRTTSTTTPATTTTITSPTEPVFLRVGDKSKAKCKEYEQYVYDYVVAGGEASLDCVISSVPQIVGGEQAQLKEFPHMAAIGFDISNNTIKWDCGGSLISERFILTAAHCLNHPLYGAAKYVRIGDLDLATDEDEAEPQEFTIIEKFEHPEHKGLSKYNDIALLKLDRDAILNTYARPACLETNNALDMTIKPTATGWGAIAWLSNTSSTLLKVNLEYFTHEQCSRAYKSNMGIRLRQGILDNSQICAGSHNESKDSCQGDSGGPLQIVNTERVCMYSVVGITSFGRGCGNVNVPGVYTRVSNYIEWIETIVWP</sequence>
<keyword evidence="11" id="KW-1185">Reference proteome</keyword>
<keyword evidence="8" id="KW-0732">Signal</keyword>
<dbReference type="PRINTS" id="PR00722">
    <property type="entry name" value="CHYMOTRYPSIN"/>
</dbReference>
<dbReference type="InterPro" id="IPR018114">
    <property type="entry name" value="TRYPSIN_HIS"/>
</dbReference>
<keyword evidence="6" id="KW-1015">Disulfide bond</keyword>
<comment type="subcellular location">
    <subcellularLocation>
        <location evidence="1">Secreted</location>
    </subcellularLocation>
</comment>
<dbReference type="GO" id="GO:0004252">
    <property type="term" value="F:serine-type endopeptidase activity"/>
    <property type="evidence" value="ECO:0007669"/>
    <property type="project" value="InterPro"/>
</dbReference>
<dbReference type="InterPro" id="IPR009003">
    <property type="entry name" value="Peptidase_S1_PA"/>
</dbReference>
<keyword evidence="4 7" id="KW-0378">Hydrolase</keyword>
<dbReference type="FunFam" id="2.40.10.10:FF:000015">
    <property type="entry name" value="Atrial natriuretic peptide-converting enzyme"/>
    <property type="match status" value="1"/>
</dbReference>
<keyword evidence="2" id="KW-0964">Secreted</keyword>
<accession>A0A8K0DF78</accession>
<dbReference type="PANTHER" id="PTHR24258">
    <property type="entry name" value="SERINE PROTEASE-RELATED"/>
    <property type="match status" value="1"/>
</dbReference>
<dbReference type="InterPro" id="IPR001314">
    <property type="entry name" value="Peptidase_S1A"/>
</dbReference>
<evidence type="ECO:0000256" key="3">
    <source>
        <dbReference type="ARBA" id="ARBA00022670"/>
    </source>
</evidence>
<comment type="caution">
    <text evidence="10">The sequence shown here is derived from an EMBL/GenBank/DDBJ whole genome shotgun (WGS) entry which is preliminary data.</text>
</comment>
<evidence type="ECO:0000256" key="5">
    <source>
        <dbReference type="ARBA" id="ARBA00022825"/>
    </source>
</evidence>
<dbReference type="PROSITE" id="PS00135">
    <property type="entry name" value="TRYPSIN_SER"/>
    <property type="match status" value="1"/>
</dbReference>